<dbReference type="PANTHER" id="PTHR35046:SF9">
    <property type="entry name" value="RNA-DIRECTED DNA POLYMERASE"/>
    <property type="match status" value="1"/>
</dbReference>
<dbReference type="AlphaFoldDB" id="A0A6J5X9W6"/>
<proteinExistence type="predicted"/>
<evidence type="ECO:0000313" key="2">
    <source>
        <dbReference type="Proteomes" id="UP000507245"/>
    </source>
</evidence>
<keyword evidence="2" id="KW-1185">Reference proteome</keyword>
<dbReference type="PANTHER" id="PTHR35046">
    <property type="entry name" value="ZINC KNUCKLE (CCHC-TYPE) FAMILY PROTEIN"/>
    <property type="match status" value="1"/>
</dbReference>
<accession>A0A6J5X9W6</accession>
<protein>
    <recommendedName>
        <fullName evidence="3">CCHC-type domain-containing protein</fullName>
    </recommendedName>
</protein>
<name>A0A6J5X9W6_PRUAR</name>
<organism evidence="1 2">
    <name type="scientific">Prunus armeniaca</name>
    <name type="common">Apricot</name>
    <name type="synonym">Armeniaca vulgaris</name>
    <dbReference type="NCBI Taxonomy" id="36596"/>
    <lineage>
        <taxon>Eukaryota</taxon>
        <taxon>Viridiplantae</taxon>
        <taxon>Streptophyta</taxon>
        <taxon>Embryophyta</taxon>
        <taxon>Tracheophyta</taxon>
        <taxon>Spermatophyta</taxon>
        <taxon>Magnoliopsida</taxon>
        <taxon>eudicotyledons</taxon>
        <taxon>Gunneridae</taxon>
        <taxon>Pentapetalae</taxon>
        <taxon>rosids</taxon>
        <taxon>fabids</taxon>
        <taxon>Rosales</taxon>
        <taxon>Rosaceae</taxon>
        <taxon>Amygdaloideae</taxon>
        <taxon>Amygdaleae</taxon>
        <taxon>Prunus</taxon>
    </lineage>
</organism>
<evidence type="ECO:0000313" key="1">
    <source>
        <dbReference type="EMBL" id="CAB4308695.1"/>
    </source>
</evidence>
<dbReference type="Proteomes" id="UP000507245">
    <property type="component" value="Unassembled WGS sequence"/>
</dbReference>
<dbReference type="CDD" id="cd00303">
    <property type="entry name" value="retropepsin_like"/>
    <property type="match status" value="1"/>
</dbReference>
<gene>
    <name evidence="1" type="ORF">ORAREDHAP_LOCUS28442</name>
</gene>
<dbReference type="OrthoDB" id="1166507at2759"/>
<sequence>MLRSDIREDRRMTISRFRSRLCPELQRELIPHTVNTLKRVFQMVQELEKYLKLSNVVNQTDSQRSNFHVGTSVTRSSMTPTSTTNLVKSAKGKRVLVDTRVGGTQRCYKCQSFGHFAVQAQQRGQQEICGHTSTNKLTINENLTKIFMNPNNLMTSIFHTYIKSEDKDCKVVIDNGSCINMVSMLIVSRLGLSPKKHLVPYRVAWNDNTSSMLVTQWCHIPIQFSSYKDHVWCDVVDMVLKCEHGLNTLG</sequence>
<reference evidence="2" key="1">
    <citation type="journal article" date="2020" name="Genome Biol.">
        <title>Gamete binning: chromosome-level and haplotype-resolved genome assembly enabled by high-throughput single-cell sequencing of gamete genomes.</title>
        <authorList>
            <person name="Campoy J.A."/>
            <person name="Sun H."/>
            <person name="Goel M."/>
            <person name="Jiao W.-B."/>
            <person name="Folz-Donahue K."/>
            <person name="Wang N."/>
            <person name="Rubio M."/>
            <person name="Liu C."/>
            <person name="Kukat C."/>
            <person name="Ruiz D."/>
            <person name="Huettel B."/>
            <person name="Schneeberger K."/>
        </authorList>
    </citation>
    <scope>NUCLEOTIDE SEQUENCE [LARGE SCALE GENOMIC DNA]</scope>
    <source>
        <strain evidence="2">cv. Rojo Pasion</strain>
    </source>
</reference>
<evidence type="ECO:0008006" key="3">
    <source>
        <dbReference type="Google" id="ProtNLM"/>
    </source>
</evidence>
<dbReference type="EMBL" id="CAEKKB010000004">
    <property type="protein sequence ID" value="CAB4308695.1"/>
    <property type="molecule type" value="Genomic_DNA"/>
</dbReference>